<keyword evidence="7" id="KW-1185">Reference proteome</keyword>
<dbReference type="SUPFAM" id="SSF51206">
    <property type="entry name" value="cAMP-binding domain-like"/>
    <property type="match status" value="1"/>
</dbReference>
<feature type="domain" description="HTH crp-type" evidence="5">
    <location>
        <begin position="153"/>
        <end position="227"/>
    </location>
</feature>
<evidence type="ECO:0000259" key="4">
    <source>
        <dbReference type="PROSITE" id="PS50042"/>
    </source>
</evidence>
<dbReference type="InterPro" id="IPR050397">
    <property type="entry name" value="Env_Response_Regulators"/>
</dbReference>
<dbReference type="PANTHER" id="PTHR24567:SF74">
    <property type="entry name" value="HTH-TYPE TRANSCRIPTIONAL REGULATOR ARCR"/>
    <property type="match status" value="1"/>
</dbReference>
<organism evidence="6 7">
    <name type="scientific">Carnobacterium antarcticum</name>
    <dbReference type="NCBI Taxonomy" id="2126436"/>
    <lineage>
        <taxon>Bacteria</taxon>
        <taxon>Bacillati</taxon>
        <taxon>Bacillota</taxon>
        <taxon>Bacilli</taxon>
        <taxon>Lactobacillales</taxon>
        <taxon>Carnobacteriaceae</taxon>
        <taxon>Carnobacterium</taxon>
    </lineage>
</organism>
<dbReference type="InterPro" id="IPR014710">
    <property type="entry name" value="RmlC-like_jellyroll"/>
</dbReference>
<gene>
    <name evidence="6" type="ORF">ACFSBK_00530</name>
</gene>
<dbReference type="PROSITE" id="PS50042">
    <property type="entry name" value="CNMP_BINDING_3"/>
    <property type="match status" value="1"/>
</dbReference>
<dbReference type="SMART" id="SM00100">
    <property type="entry name" value="cNMP"/>
    <property type="match status" value="1"/>
</dbReference>
<evidence type="ECO:0000256" key="2">
    <source>
        <dbReference type="ARBA" id="ARBA00023125"/>
    </source>
</evidence>
<dbReference type="Pfam" id="PF00027">
    <property type="entry name" value="cNMP_binding"/>
    <property type="match status" value="1"/>
</dbReference>
<feature type="domain" description="Cyclic nucleotide-binding" evidence="4">
    <location>
        <begin position="19"/>
        <end position="139"/>
    </location>
</feature>
<dbReference type="PANTHER" id="PTHR24567">
    <property type="entry name" value="CRP FAMILY TRANSCRIPTIONAL REGULATORY PROTEIN"/>
    <property type="match status" value="1"/>
</dbReference>
<dbReference type="InterPro" id="IPR036390">
    <property type="entry name" value="WH_DNA-bd_sf"/>
</dbReference>
<reference evidence="7" key="1">
    <citation type="journal article" date="2019" name="Int. J. Syst. Evol. Microbiol.">
        <title>The Global Catalogue of Microorganisms (GCM) 10K type strain sequencing project: providing services to taxonomists for standard genome sequencing and annotation.</title>
        <authorList>
            <consortium name="The Broad Institute Genomics Platform"/>
            <consortium name="The Broad Institute Genome Sequencing Center for Infectious Disease"/>
            <person name="Wu L."/>
            <person name="Ma J."/>
        </authorList>
    </citation>
    <scope>NUCLEOTIDE SEQUENCE [LARGE SCALE GENOMIC DNA]</scope>
    <source>
        <strain evidence="7">KCTC 42143</strain>
    </source>
</reference>
<evidence type="ECO:0000256" key="3">
    <source>
        <dbReference type="ARBA" id="ARBA00023163"/>
    </source>
</evidence>
<dbReference type="InterPro" id="IPR018490">
    <property type="entry name" value="cNMP-bd_dom_sf"/>
</dbReference>
<accession>A0ABW4NIV5</accession>
<dbReference type="Pfam" id="PF13545">
    <property type="entry name" value="HTH_Crp_2"/>
    <property type="match status" value="1"/>
</dbReference>
<name>A0ABW4NIV5_9LACT</name>
<proteinExistence type="predicted"/>
<dbReference type="InterPro" id="IPR000595">
    <property type="entry name" value="cNMP-bd_dom"/>
</dbReference>
<dbReference type="InterPro" id="IPR012318">
    <property type="entry name" value="HTH_CRP"/>
</dbReference>
<dbReference type="PROSITE" id="PS51063">
    <property type="entry name" value="HTH_CRP_2"/>
    <property type="match status" value="1"/>
</dbReference>
<dbReference type="InterPro" id="IPR036388">
    <property type="entry name" value="WH-like_DNA-bd_sf"/>
</dbReference>
<evidence type="ECO:0000313" key="6">
    <source>
        <dbReference type="EMBL" id="MFD1798350.1"/>
    </source>
</evidence>
<dbReference type="SUPFAM" id="SSF46785">
    <property type="entry name" value="Winged helix' DNA-binding domain"/>
    <property type="match status" value="1"/>
</dbReference>
<evidence type="ECO:0000256" key="1">
    <source>
        <dbReference type="ARBA" id="ARBA00023015"/>
    </source>
</evidence>
<dbReference type="CDD" id="cd00038">
    <property type="entry name" value="CAP_ED"/>
    <property type="match status" value="1"/>
</dbReference>
<evidence type="ECO:0000313" key="7">
    <source>
        <dbReference type="Proteomes" id="UP001597285"/>
    </source>
</evidence>
<dbReference type="Gene3D" id="2.60.120.10">
    <property type="entry name" value="Jelly Rolls"/>
    <property type="match status" value="1"/>
</dbReference>
<sequence length="234" mass="27659">MPTKQMKLNQLYELRYKPVFSNFTDREFNCLKNEFFFRTYKKGQVLFDEGDKREKIYYLAKGLVRIESYDESDTFSYIDYTKPDTLFPYGGMFSDEEYYFSAYAVTDIEVYYIPTKIFEEQVTSNAEQLLYLYKNIAVLLKQQEKRIQYLAISSATSRIVKTLSYLMEELGIYTTPALIEIPFPITINEIADISGCSRETVGSVVKQLKEARKIEYERKHFAFKDITYFKSFSD</sequence>
<evidence type="ECO:0000259" key="5">
    <source>
        <dbReference type="PROSITE" id="PS51063"/>
    </source>
</evidence>
<keyword evidence="2" id="KW-0238">DNA-binding</keyword>
<dbReference type="EMBL" id="JBHUFF010000002">
    <property type="protein sequence ID" value="MFD1798350.1"/>
    <property type="molecule type" value="Genomic_DNA"/>
</dbReference>
<keyword evidence="3" id="KW-0804">Transcription</keyword>
<keyword evidence="1" id="KW-0805">Transcription regulation</keyword>
<dbReference type="RefSeq" id="WP_058918772.1">
    <property type="nucleotide sequence ID" value="NZ_JBHSQC010000011.1"/>
</dbReference>
<dbReference type="SMART" id="SM00419">
    <property type="entry name" value="HTH_CRP"/>
    <property type="match status" value="1"/>
</dbReference>
<comment type="caution">
    <text evidence="6">The sequence shown here is derived from an EMBL/GenBank/DDBJ whole genome shotgun (WGS) entry which is preliminary data.</text>
</comment>
<protein>
    <submittedName>
        <fullName evidence="6">Crp/Fnr family transcriptional regulator</fullName>
    </submittedName>
</protein>
<dbReference type="Proteomes" id="UP001597285">
    <property type="component" value="Unassembled WGS sequence"/>
</dbReference>
<dbReference type="Gene3D" id="1.10.10.10">
    <property type="entry name" value="Winged helix-like DNA-binding domain superfamily/Winged helix DNA-binding domain"/>
    <property type="match status" value="1"/>
</dbReference>